<name>A0A5B7K3W2_PORTR</name>
<evidence type="ECO:0000313" key="1">
    <source>
        <dbReference type="EMBL" id="MPD01227.1"/>
    </source>
</evidence>
<gene>
    <name evidence="1" type="ORF">E2C01_096745</name>
</gene>
<proteinExistence type="predicted"/>
<organism evidence="1 2">
    <name type="scientific">Portunus trituberculatus</name>
    <name type="common">Swimming crab</name>
    <name type="synonym">Neptunus trituberculatus</name>
    <dbReference type="NCBI Taxonomy" id="210409"/>
    <lineage>
        <taxon>Eukaryota</taxon>
        <taxon>Metazoa</taxon>
        <taxon>Ecdysozoa</taxon>
        <taxon>Arthropoda</taxon>
        <taxon>Crustacea</taxon>
        <taxon>Multicrustacea</taxon>
        <taxon>Malacostraca</taxon>
        <taxon>Eumalacostraca</taxon>
        <taxon>Eucarida</taxon>
        <taxon>Decapoda</taxon>
        <taxon>Pleocyemata</taxon>
        <taxon>Brachyura</taxon>
        <taxon>Eubrachyura</taxon>
        <taxon>Portunoidea</taxon>
        <taxon>Portunidae</taxon>
        <taxon>Portuninae</taxon>
        <taxon>Portunus</taxon>
    </lineage>
</organism>
<dbReference type="EMBL" id="VSRR010126244">
    <property type="protein sequence ID" value="MPD01227.1"/>
    <property type="molecule type" value="Genomic_DNA"/>
</dbReference>
<comment type="caution">
    <text evidence="1">The sequence shown here is derived from an EMBL/GenBank/DDBJ whole genome shotgun (WGS) entry which is preliminary data.</text>
</comment>
<protein>
    <submittedName>
        <fullName evidence="1">Uncharacterized protein</fullName>
    </submittedName>
</protein>
<dbReference type="Proteomes" id="UP000324222">
    <property type="component" value="Unassembled WGS sequence"/>
</dbReference>
<dbReference type="AlphaFoldDB" id="A0A5B7K3W2"/>
<accession>A0A5B7K3W2</accession>
<keyword evidence="2" id="KW-1185">Reference proteome</keyword>
<evidence type="ECO:0000313" key="2">
    <source>
        <dbReference type="Proteomes" id="UP000324222"/>
    </source>
</evidence>
<sequence>MSSLERQCEEFEHFTVKGKVKLNGDQEKEIKILRDTVANQCLILHNILPWCAESDTGRKSLAKGLVEISSYPFILCGWTVDTSQVK</sequence>
<reference evidence="1 2" key="1">
    <citation type="submission" date="2019-05" db="EMBL/GenBank/DDBJ databases">
        <title>Another draft genome of Portunus trituberculatus and its Hox gene families provides insights of decapod evolution.</title>
        <authorList>
            <person name="Jeong J.-H."/>
            <person name="Song I."/>
            <person name="Kim S."/>
            <person name="Choi T."/>
            <person name="Kim D."/>
            <person name="Ryu S."/>
            <person name="Kim W."/>
        </authorList>
    </citation>
    <scope>NUCLEOTIDE SEQUENCE [LARGE SCALE GENOMIC DNA]</scope>
    <source>
        <tissue evidence="1">Muscle</tissue>
    </source>
</reference>